<reference evidence="2 3" key="1">
    <citation type="submission" date="2016-06" db="EMBL/GenBank/DDBJ databases">
        <title>Gene turnover analysis identifies the evolutionary adaptation of the extremophile Acidithiobacillus caldus.</title>
        <authorList>
            <person name="Zhang X."/>
        </authorList>
    </citation>
    <scope>NUCLEOTIDE SEQUENCE [LARGE SCALE GENOMIC DNA]</scope>
    <source>
        <strain evidence="2 3">S1</strain>
    </source>
</reference>
<proteinExistence type="predicted"/>
<name>A0A1E7YUI4_9PROT</name>
<dbReference type="Proteomes" id="UP000175707">
    <property type="component" value="Unassembled WGS sequence"/>
</dbReference>
<feature type="region of interest" description="Disordered" evidence="1">
    <location>
        <begin position="1"/>
        <end position="59"/>
    </location>
</feature>
<feature type="compositionally biased region" description="Acidic residues" evidence="1">
    <location>
        <begin position="15"/>
        <end position="47"/>
    </location>
</feature>
<organism evidence="2 3">
    <name type="scientific">Acidithiobacillus caldus</name>
    <dbReference type="NCBI Taxonomy" id="33059"/>
    <lineage>
        <taxon>Bacteria</taxon>
        <taxon>Pseudomonadati</taxon>
        <taxon>Pseudomonadota</taxon>
        <taxon>Acidithiobacillia</taxon>
        <taxon>Acidithiobacillales</taxon>
        <taxon>Acidithiobacillaceae</taxon>
        <taxon>Acidithiobacillus</taxon>
    </lineage>
</organism>
<dbReference type="AlphaFoldDB" id="A0A1E7YUI4"/>
<evidence type="ECO:0000313" key="2">
    <source>
        <dbReference type="EMBL" id="OFC57415.1"/>
    </source>
</evidence>
<accession>A0A1E7YUI4</accession>
<dbReference type="EMBL" id="LZYH01000617">
    <property type="protein sequence ID" value="OFC57415.1"/>
    <property type="molecule type" value="Genomic_DNA"/>
</dbReference>
<gene>
    <name evidence="2" type="ORF">BAE30_09670</name>
</gene>
<comment type="caution">
    <text evidence="2">The sequence shown here is derived from an EMBL/GenBank/DDBJ whole genome shotgun (WGS) entry which is preliminary data.</text>
</comment>
<evidence type="ECO:0000256" key="1">
    <source>
        <dbReference type="SAM" id="MobiDB-lite"/>
    </source>
</evidence>
<feature type="compositionally biased region" description="Basic and acidic residues" evidence="1">
    <location>
        <begin position="50"/>
        <end position="59"/>
    </location>
</feature>
<protein>
    <submittedName>
        <fullName evidence="2">Uncharacterized protein</fullName>
    </submittedName>
</protein>
<evidence type="ECO:0000313" key="3">
    <source>
        <dbReference type="Proteomes" id="UP000175707"/>
    </source>
</evidence>
<sequence>MAEPEDGEVTHDTYIPDDDEGEEASAQIGEDDGEETSGEADSQDDILEQLSREAEGGTE</sequence>